<dbReference type="Pfam" id="PF04082">
    <property type="entry name" value="Fungal_trans"/>
    <property type="match status" value="1"/>
</dbReference>
<dbReference type="InterPro" id="IPR051711">
    <property type="entry name" value="Stress_Response_Reg"/>
</dbReference>
<keyword evidence="4" id="KW-0804">Transcription</keyword>
<dbReference type="GO" id="GO:0006351">
    <property type="term" value="P:DNA-templated transcription"/>
    <property type="evidence" value="ECO:0007669"/>
    <property type="project" value="InterPro"/>
</dbReference>
<dbReference type="GO" id="GO:0045944">
    <property type="term" value="P:positive regulation of transcription by RNA polymerase II"/>
    <property type="evidence" value="ECO:0007669"/>
    <property type="project" value="TreeGrafter"/>
</dbReference>
<dbReference type="OrthoDB" id="5464at2759"/>
<feature type="compositionally biased region" description="Basic and acidic residues" evidence="6">
    <location>
        <begin position="38"/>
        <end position="51"/>
    </location>
</feature>
<evidence type="ECO:0000256" key="1">
    <source>
        <dbReference type="ARBA" id="ARBA00004123"/>
    </source>
</evidence>
<name>A0A8K0KVX4_9PEZI</name>
<evidence type="ECO:0000256" key="2">
    <source>
        <dbReference type="ARBA" id="ARBA00023015"/>
    </source>
</evidence>
<evidence type="ECO:0000259" key="7">
    <source>
        <dbReference type="SMART" id="SM00906"/>
    </source>
</evidence>
<evidence type="ECO:0000256" key="4">
    <source>
        <dbReference type="ARBA" id="ARBA00023163"/>
    </source>
</evidence>
<proteinExistence type="predicted"/>
<comment type="subcellular location">
    <subcellularLocation>
        <location evidence="1">Nucleus</location>
    </subcellularLocation>
</comment>
<gene>
    <name evidence="8" type="ORF">KVT40_007344</name>
</gene>
<keyword evidence="5" id="KW-0539">Nucleus</keyword>
<dbReference type="InterPro" id="IPR007219">
    <property type="entry name" value="XnlR_reg_dom"/>
</dbReference>
<dbReference type="CDD" id="cd12148">
    <property type="entry name" value="fungal_TF_MHR"/>
    <property type="match status" value="1"/>
</dbReference>
<dbReference type="PANTHER" id="PTHR47540">
    <property type="entry name" value="THIAMINE REPRESSIBLE GENES REGULATORY PROTEIN THI5"/>
    <property type="match status" value="1"/>
</dbReference>
<evidence type="ECO:0000313" key="8">
    <source>
        <dbReference type="EMBL" id="KAG8624277.1"/>
    </source>
</evidence>
<dbReference type="GO" id="GO:0043565">
    <property type="term" value="F:sequence-specific DNA binding"/>
    <property type="evidence" value="ECO:0007669"/>
    <property type="project" value="TreeGrafter"/>
</dbReference>
<feature type="domain" description="Xylanolytic transcriptional activator regulatory" evidence="7">
    <location>
        <begin position="252"/>
        <end position="325"/>
    </location>
</feature>
<evidence type="ECO:0000256" key="5">
    <source>
        <dbReference type="ARBA" id="ARBA00023242"/>
    </source>
</evidence>
<accession>A0A8K0KVX4</accession>
<organism evidence="8 9">
    <name type="scientific">Elsinoe batatas</name>
    <dbReference type="NCBI Taxonomy" id="2601811"/>
    <lineage>
        <taxon>Eukaryota</taxon>
        <taxon>Fungi</taxon>
        <taxon>Dikarya</taxon>
        <taxon>Ascomycota</taxon>
        <taxon>Pezizomycotina</taxon>
        <taxon>Dothideomycetes</taxon>
        <taxon>Dothideomycetidae</taxon>
        <taxon>Myriangiales</taxon>
        <taxon>Elsinoaceae</taxon>
        <taxon>Elsinoe</taxon>
    </lineage>
</organism>
<reference evidence="8" key="1">
    <citation type="submission" date="2021-07" db="EMBL/GenBank/DDBJ databases">
        <title>Elsinoe batatas strain:CRI-CJ2 Genome sequencing and assembly.</title>
        <authorList>
            <person name="Huang L."/>
        </authorList>
    </citation>
    <scope>NUCLEOTIDE SEQUENCE</scope>
    <source>
        <strain evidence="8">CRI-CJ2</strain>
    </source>
</reference>
<evidence type="ECO:0000256" key="6">
    <source>
        <dbReference type="SAM" id="MobiDB-lite"/>
    </source>
</evidence>
<keyword evidence="9" id="KW-1185">Reference proteome</keyword>
<dbReference type="EMBL" id="JAESVG020000009">
    <property type="protein sequence ID" value="KAG8624277.1"/>
    <property type="molecule type" value="Genomic_DNA"/>
</dbReference>
<dbReference type="PANTHER" id="PTHR47540:SF6">
    <property type="entry name" value="ZN(II)2CYS6 TRANSCRIPTION FACTOR (EUROFUNG)"/>
    <property type="match status" value="1"/>
</dbReference>
<feature type="compositionally biased region" description="Acidic residues" evidence="6">
    <location>
        <begin position="1"/>
        <end position="16"/>
    </location>
</feature>
<dbReference type="SMART" id="SM00906">
    <property type="entry name" value="Fungal_trans"/>
    <property type="match status" value="1"/>
</dbReference>
<comment type="caution">
    <text evidence="8">The sequence shown here is derived from an EMBL/GenBank/DDBJ whole genome shotgun (WGS) entry which is preliminary data.</text>
</comment>
<dbReference type="GO" id="GO:0008270">
    <property type="term" value="F:zinc ion binding"/>
    <property type="evidence" value="ECO:0007669"/>
    <property type="project" value="InterPro"/>
</dbReference>
<evidence type="ECO:0000313" key="9">
    <source>
        <dbReference type="Proteomes" id="UP000809789"/>
    </source>
</evidence>
<sequence>MYNTEVEPDVQPEADNDISLSPHDRILDDDHTDSETDPDSHPVSRDDDQRHLTNPLIGTDSTHTAYPSGRPSYLGTSSNWSFGRRIYTMIHERVYGRPPSAASLLFEGSSYDLGWDGRRTTMEDDTAVLPTADFALFLINAVKFHSGQLFHLFDEDYFMRKFASFHGTSNDLASGGQDRDLWYVHYVLILALGKAFIVRVGKERTPPGADLFVHAMRLLPDITYLCTDPIQSIEILCSAALYLQCIDMRTSAYNLLGQAMRTAVVEGLHTDVNSQHHSPAMIERCREIWWTVYVLDCHMSSLMGTPLALHEQDISARLPVFGGAMQKSTALGIHVQLAKMTASILQTVYSKEGRMDDRFVPSIKVALKSLAKINDERNQAFPINLKDCAGSVSRLGAYLHLFHHTCIMLTVRPLLYVFLQRRMQRNDSRRVSSGGGVRSLLRVCVASAQSSLKILISLQSQGLLESFIPFDLESIWSSSLTLLVTSAVDSTLLRGETAWTQNVYGLLDEMIARGNLVAGHRKNEFELMEQCLDQLKVTPASLVVPHDSVVNGNSDTNLCGQVTATQEEATLSHGSFEPLRGWDYEDGLNGEQLTAIADSLEFGDLDWLQCGPFGQLDGDVQLQ</sequence>
<evidence type="ECO:0000256" key="3">
    <source>
        <dbReference type="ARBA" id="ARBA00023125"/>
    </source>
</evidence>
<protein>
    <recommendedName>
        <fullName evidence="7">Xylanolytic transcriptional activator regulatory domain-containing protein</fullName>
    </recommendedName>
</protein>
<dbReference type="AlphaFoldDB" id="A0A8K0KVX4"/>
<keyword evidence="3" id="KW-0238">DNA-binding</keyword>
<dbReference type="GO" id="GO:0005634">
    <property type="term" value="C:nucleus"/>
    <property type="evidence" value="ECO:0007669"/>
    <property type="project" value="UniProtKB-SubCell"/>
</dbReference>
<dbReference type="Proteomes" id="UP000809789">
    <property type="component" value="Unassembled WGS sequence"/>
</dbReference>
<keyword evidence="2" id="KW-0805">Transcription regulation</keyword>
<feature type="region of interest" description="Disordered" evidence="6">
    <location>
        <begin position="1"/>
        <end position="70"/>
    </location>
</feature>